<comment type="caution">
    <text evidence="1">The sequence shown here is derived from an EMBL/GenBank/DDBJ whole genome shotgun (WGS) entry which is preliminary data.</text>
</comment>
<accession>A0A1F6WQV0</accession>
<dbReference type="Pfam" id="PF06821">
    <property type="entry name" value="Ser_hydrolase"/>
    <property type="match status" value="1"/>
</dbReference>
<dbReference type="PANTHER" id="PTHR15394:SF3">
    <property type="entry name" value="SERINE HYDROLASE RBBP9"/>
    <property type="match status" value="1"/>
</dbReference>
<dbReference type="Gene3D" id="3.40.50.1820">
    <property type="entry name" value="alpha/beta hydrolase"/>
    <property type="match status" value="1"/>
</dbReference>
<proteinExistence type="predicted"/>
<gene>
    <name evidence="1" type="ORF">A2903_00030</name>
</gene>
<protein>
    <recommendedName>
        <fullName evidence="3">Serine hydrolase family protein</fullName>
    </recommendedName>
</protein>
<dbReference type="InterPro" id="IPR010662">
    <property type="entry name" value="RBBP9/YdeN"/>
</dbReference>
<dbReference type="AlphaFoldDB" id="A0A1F6WQV0"/>
<dbReference type="PANTHER" id="PTHR15394">
    <property type="entry name" value="SERINE HYDROLASE RBBP9"/>
    <property type="match status" value="1"/>
</dbReference>
<evidence type="ECO:0000313" key="1">
    <source>
        <dbReference type="EMBL" id="OGI84251.1"/>
    </source>
</evidence>
<evidence type="ECO:0008006" key="3">
    <source>
        <dbReference type="Google" id="ProtNLM"/>
    </source>
</evidence>
<dbReference type="STRING" id="1801764.A2903_00030"/>
<evidence type="ECO:0000313" key="2">
    <source>
        <dbReference type="Proteomes" id="UP000178184"/>
    </source>
</evidence>
<name>A0A1F6WQV0_9BACT</name>
<dbReference type="GO" id="GO:0016787">
    <property type="term" value="F:hydrolase activity"/>
    <property type="evidence" value="ECO:0007669"/>
    <property type="project" value="InterPro"/>
</dbReference>
<dbReference type="InterPro" id="IPR029058">
    <property type="entry name" value="AB_hydrolase_fold"/>
</dbReference>
<dbReference type="Proteomes" id="UP000178184">
    <property type="component" value="Unassembled WGS sequence"/>
</dbReference>
<sequence>MKRIFIIHRWGGTPNSDWYQWVLNELQIKGYQVFIPIMPETDKPDINKWVSKLSEIIGTPDDDICLIGHSIGSQTIMRYLMTLSENTKINKIVFVAGWLKLDGLAEEGEEIINIARPWLETPINFDRVKNICPKIQVLLSSNEPFGYVEENKKIFEEKLNAKVTILKNKGHFTEDDSVKELSEILKFF</sequence>
<dbReference type="SUPFAM" id="SSF53474">
    <property type="entry name" value="alpha/beta-Hydrolases"/>
    <property type="match status" value="1"/>
</dbReference>
<dbReference type="EMBL" id="MFUO01000004">
    <property type="protein sequence ID" value="OGI84251.1"/>
    <property type="molecule type" value="Genomic_DNA"/>
</dbReference>
<organism evidence="1 2">
    <name type="scientific">Candidatus Nomurabacteria bacterium RIFCSPLOWO2_01_FULL_33_17</name>
    <dbReference type="NCBI Taxonomy" id="1801764"/>
    <lineage>
        <taxon>Bacteria</taxon>
        <taxon>Candidatus Nomuraibacteriota</taxon>
    </lineage>
</organism>
<reference evidence="1 2" key="1">
    <citation type="journal article" date="2016" name="Nat. Commun.">
        <title>Thousands of microbial genomes shed light on interconnected biogeochemical processes in an aquifer system.</title>
        <authorList>
            <person name="Anantharaman K."/>
            <person name="Brown C.T."/>
            <person name="Hug L.A."/>
            <person name="Sharon I."/>
            <person name="Castelle C.J."/>
            <person name="Probst A.J."/>
            <person name="Thomas B.C."/>
            <person name="Singh A."/>
            <person name="Wilkins M.J."/>
            <person name="Karaoz U."/>
            <person name="Brodie E.L."/>
            <person name="Williams K.H."/>
            <person name="Hubbard S.S."/>
            <person name="Banfield J.F."/>
        </authorList>
    </citation>
    <scope>NUCLEOTIDE SEQUENCE [LARGE SCALE GENOMIC DNA]</scope>
</reference>